<feature type="region of interest" description="Disordered" evidence="3">
    <location>
        <begin position="299"/>
        <end position="373"/>
    </location>
</feature>
<proteinExistence type="predicted"/>
<dbReference type="SUPFAM" id="SSF52058">
    <property type="entry name" value="L domain-like"/>
    <property type="match status" value="1"/>
</dbReference>
<dbReference type="PANTHER" id="PTHR18849:SF0">
    <property type="entry name" value="CILIA- AND FLAGELLA-ASSOCIATED PROTEIN 410-RELATED"/>
    <property type="match status" value="1"/>
</dbReference>
<dbReference type="GO" id="GO:0036064">
    <property type="term" value="C:ciliary basal body"/>
    <property type="evidence" value="ECO:0007669"/>
    <property type="project" value="UniProtKB-ARBA"/>
</dbReference>
<dbReference type="GO" id="GO:0007010">
    <property type="term" value="P:cytoskeleton organization"/>
    <property type="evidence" value="ECO:0007669"/>
    <property type="project" value="TreeGrafter"/>
</dbReference>
<feature type="compositionally biased region" description="Polar residues" evidence="3">
    <location>
        <begin position="161"/>
        <end position="174"/>
    </location>
</feature>
<feature type="compositionally biased region" description="Polar residues" evidence="3">
    <location>
        <begin position="225"/>
        <end position="253"/>
    </location>
</feature>
<dbReference type="PANTHER" id="PTHR18849">
    <property type="entry name" value="LEUCINE RICH REPEAT PROTEIN"/>
    <property type="match status" value="1"/>
</dbReference>
<dbReference type="Gene3D" id="3.80.10.10">
    <property type="entry name" value="Ribonuclease Inhibitor"/>
    <property type="match status" value="1"/>
</dbReference>
<feature type="compositionally biased region" description="Low complexity" evidence="3">
    <location>
        <begin position="181"/>
        <end position="208"/>
    </location>
</feature>
<feature type="compositionally biased region" description="Basic and acidic residues" evidence="3">
    <location>
        <begin position="353"/>
        <end position="366"/>
    </location>
</feature>
<keyword evidence="1" id="KW-0433">Leucine-rich repeat</keyword>
<organism evidence="4 5">
    <name type="scientific">Drosophila madeirensis</name>
    <name type="common">Fruit fly</name>
    <dbReference type="NCBI Taxonomy" id="30013"/>
    <lineage>
        <taxon>Eukaryota</taxon>
        <taxon>Metazoa</taxon>
        <taxon>Ecdysozoa</taxon>
        <taxon>Arthropoda</taxon>
        <taxon>Hexapoda</taxon>
        <taxon>Insecta</taxon>
        <taxon>Pterygota</taxon>
        <taxon>Neoptera</taxon>
        <taxon>Endopterygota</taxon>
        <taxon>Diptera</taxon>
        <taxon>Brachycera</taxon>
        <taxon>Muscomorpha</taxon>
        <taxon>Ephydroidea</taxon>
        <taxon>Drosophilidae</taxon>
        <taxon>Drosophila</taxon>
        <taxon>Sophophora</taxon>
    </lineage>
</organism>
<evidence type="ECO:0000313" key="5">
    <source>
        <dbReference type="Proteomes" id="UP001500889"/>
    </source>
</evidence>
<evidence type="ECO:0000313" key="4">
    <source>
        <dbReference type="EMBL" id="BFF98570.1"/>
    </source>
</evidence>
<dbReference type="EMBL" id="AP029265">
    <property type="protein sequence ID" value="BFF98570.1"/>
    <property type="molecule type" value="Genomic_DNA"/>
</dbReference>
<accession>A0AAU9FTD6</accession>
<evidence type="ECO:0000256" key="1">
    <source>
        <dbReference type="ARBA" id="ARBA00022614"/>
    </source>
</evidence>
<dbReference type="GO" id="GO:0097733">
    <property type="term" value="C:photoreceptor cell cilium"/>
    <property type="evidence" value="ECO:0007669"/>
    <property type="project" value="UniProtKB-ARBA"/>
</dbReference>
<dbReference type="PROSITE" id="PS51450">
    <property type="entry name" value="LRR"/>
    <property type="match status" value="1"/>
</dbReference>
<feature type="region of interest" description="Disordered" evidence="3">
    <location>
        <begin position="157"/>
        <end position="272"/>
    </location>
</feature>
<dbReference type="InterPro" id="IPR001611">
    <property type="entry name" value="Leu-rich_rpt"/>
</dbReference>
<evidence type="ECO:0000256" key="3">
    <source>
        <dbReference type="SAM" id="MobiDB-lite"/>
    </source>
</evidence>
<dbReference type="Proteomes" id="UP001500889">
    <property type="component" value="Chromosome J"/>
</dbReference>
<gene>
    <name evidence="4" type="ORF">DMAD_06706</name>
</gene>
<sequence>MTRLTEEMVIARAKQSDLGLITKLNCWGSDLTDVSIIKRMRGVEVLALSVNKISTLAPFEDCSKLQELYLRKNHIQDINEIAYLQNLPALKNLWLEENPCCEQSGSNYRAIVLRALPNLKKLDNVEVTQEEVDDALRRGGGGGGGGSVPEDEVYEDAYEARQQQRTSPQHSYPTHSPPPQQQAQQQQQYHPQTQQQPQQQQQQQQQRQSSSPIMREEPVHPPSPMYNTLTKEQRTSYQQYDRSPGSDQESSPNAGYREVRPAPIPPSISAHSMKEYYQSDRPAYPAHYRHSQTDLTEWEEHQQHQVPQVHHNPYGSQMLNHPQRRSVGPESGERFTGYRNGSARENGGDWDPEERPRSSRRPEGRYSDSTNNVSASVANHYSGYHRRPINRSSNLLSATLCLVKELDYASLEVLEHAVRCRIDELATE</sequence>
<name>A0AAU9FTD6_DROMD</name>
<evidence type="ECO:0000256" key="2">
    <source>
        <dbReference type="ARBA" id="ARBA00022737"/>
    </source>
</evidence>
<dbReference type="AlphaFoldDB" id="A0AAU9FTD6"/>
<dbReference type="InterPro" id="IPR032675">
    <property type="entry name" value="LRR_dom_sf"/>
</dbReference>
<reference evidence="4 5" key="1">
    <citation type="submission" date="2024-02" db="EMBL/GenBank/DDBJ databases">
        <title>A chromosome-level genome assembly of Drosophila madeirensis, a fruit fly species endemic to Madeira island.</title>
        <authorList>
            <person name="Tomihara K."/>
            <person name="Llopart A."/>
            <person name="Yamamoto D."/>
        </authorList>
    </citation>
    <scope>NUCLEOTIDE SEQUENCE [LARGE SCALE GENOMIC DNA]</scope>
    <source>
        <strain evidence="4 5">RF1</strain>
    </source>
</reference>
<keyword evidence="5" id="KW-1185">Reference proteome</keyword>
<keyword evidence="2" id="KW-0677">Repeat</keyword>
<protein>
    <submittedName>
        <fullName evidence="4">Uncharacterized protein</fullName>
    </submittedName>
</protein>
<dbReference type="Pfam" id="PF14580">
    <property type="entry name" value="LRR_9"/>
    <property type="match status" value="1"/>
</dbReference>
<dbReference type="FunFam" id="3.80.10.10:FF:000094">
    <property type="entry name" value="protein C21orf2 isoform X1"/>
    <property type="match status" value="1"/>
</dbReference>